<name>A0A2A7UXW2_COMTR</name>
<comment type="caution">
    <text evidence="2">The sequence shown here is derived from an EMBL/GenBank/DDBJ whole genome shotgun (WGS) entry which is preliminary data.</text>
</comment>
<dbReference type="STRING" id="1219032.GCA_001515545_00784"/>
<keyword evidence="1" id="KW-0472">Membrane</keyword>
<keyword evidence="1" id="KW-0812">Transmembrane</keyword>
<sequence>MNTATTPRRNTPGRVPILGDLVLADEATARPAAHKVPITLDGPYPKRLRRVVRARRTWGAALVVIAVTLALHGLRHFMG</sequence>
<accession>A0A2A7UXW2</accession>
<dbReference type="Proteomes" id="UP000220246">
    <property type="component" value="Unassembled WGS sequence"/>
</dbReference>
<keyword evidence="1" id="KW-1133">Transmembrane helix</keyword>
<gene>
    <name evidence="2" type="ORF">CRM82_17135</name>
</gene>
<dbReference type="EMBL" id="PDEA01000001">
    <property type="protein sequence ID" value="PEH90087.1"/>
    <property type="molecule type" value="Genomic_DNA"/>
</dbReference>
<evidence type="ECO:0000256" key="1">
    <source>
        <dbReference type="SAM" id="Phobius"/>
    </source>
</evidence>
<dbReference type="AlphaFoldDB" id="A0A2A7UXW2"/>
<evidence type="ECO:0000313" key="2">
    <source>
        <dbReference type="EMBL" id="PEH90087.1"/>
    </source>
</evidence>
<feature type="transmembrane region" description="Helical" evidence="1">
    <location>
        <begin position="57"/>
        <end position="74"/>
    </location>
</feature>
<evidence type="ECO:0000313" key="3">
    <source>
        <dbReference type="Proteomes" id="UP000220246"/>
    </source>
</evidence>
<dbReference type="RefSeq" id="WP_066533667.1">
    <property type="nucleotide sequence ID" value="NZ_JAOCHE010000001.1"/>
</dbReference>
<dbReference type="GeneID" id="80802344"/>
<organism evidence="2 3">
    <name type="scientific">Comamonas terrigena</name>
    <dbReference type="NCBI Taxonomy" id="32013"/>
    <lineage>
        <taxon>Bacteria</taxon>
        <taxon>Pseudomonadati</taxon>
        <taxon>Pseudomonadota</taxon>
        <taxon>Betaproteobacteria</taxon>
        <taxon>Burkholderiales</taxon>
        <taxon>Comamonadaceae</taxon>
        <taxon>Comamonas</taxon>
    </lineage>
</organism>
<protein>
    <submittedName>
        <fullName evidence="2">Uncharacterized protein</fullName>
    </submittedName>
</protein>
<reference evidence="3" key="1">
    <citation type="submission" date="2017-09" db="EMBL/GenBank/DDBJ databases">
        <title>FDA dAtabase for Regulatory Grade micrObial Sequences (FDA-ARGOS): Supporting development and validation of Infectious Disease Dx tests.</title>
        <authorList>
            <person name="Minogue T."/>
            <person name="Wolcott M."/>
            <person name="Wasieloski L."/>
            <person name="Aguilar W."/>
            <person name="Moore D."/>
            <person name="Tallon L."/>
            <person name="Sadzewicz L."/>
            <person name="Ott S."/>
            <person name="Zhao X."/>
            <person name="Nagaraj S."/>
            <person name="Vavikolanu K."/>
            <person name="Aluvathingal J."/>
            <person name="Nadendla S."/>
            <person name="Sichtig H."/>
        </authorList>
    </citation>
    <scope>NUCLEOTIDE SEQUENCE [LARGE SCALE GENOMIC DNA]</scope>
    <source>
        <strain evidence="3">FDAARGOS_394</strain>
    </source>
</reference>
<keyword evidence="3" id="KW-1185">Reference proteome</keyword>
<proteinExistence type="predicted"/>